<evidence type="ECO:0000313" key="1">
    <source>
        <dbReference type="EMBL" id="KAH6924933.1"/>
    </source>
</evidence>
<comment type="caution">
    <text evidence="1">The sequence shown here is derived from an EMBL/GenBank/DDBJ whole genome shotgun (WGS) entry which is preliminary data.</text>
</comment>
<protein>
    <submittedName>
        <fullName evidence="1">Uncharacterized protein</fullName>
    </submittedName>
</protein>
<reference evidence="1" key="1">
    <citation type="submission" date="2020-05" db="EMBL/GenBank/DDBJ databases">
        <title>Large-scale comparative analyses of tick genomes elucidate their genetic diversity and vector capacities.</title>
        <authorList>
            <person name="Jia N."/>
            <person name="Wang J."/>
            <person name="Shi W."/>
            <person name="Du L."/>
            <person name="Sun Y."/>
            <person name="Zhan W."/>
            <person name="Jiang J."/>
            <person name="Wang Q."/>
            <person name="Zhang B."/>
            <person name="Ji P."/>
            <person name="Sakyi L.B."/>
            <person name="Cui X."/>
            <person name="Yuan T."/>
            <person name="Jiang B."/>
            <person name="Yang W."/>
            <person name="Lam T.T.-Y."/>
            <person name="Chang Q."/>
            <person name="Ding S."/>
            <person name="Wang X."/>
            <person name="Zhu J."/>
            <person name="Ruan X."/>
            <person name="Zhao L."/>
            <person name="Wei J."/>
            <person name="Que T."/>
            <person name="Du C."/>
            <person name="Cheng J."/>
            <person name="Dai P."/>
            <person name="Han X."/>
            <person name="Huang E."/>
            <person name="Gao Y."/>
            <person name="Liu J."/>
            <person name="Shao H."/>
            <person name="Ye R."/>
            <person name="Li L."/>
            <person name="Wei W."/>
            <person name="Wang X."/>
            <person name="Wang C."/>
            <person name="Yang T."/>
            <person name="Huo Q."/>
            <person name="Li W."/>
            <person name="Guo W."/>
            <person name="Chen H."/>
            <person name="Zhou L."/>
            <person name="Ni X."/>
            <person name="Tian J."/>
            <person name="Zhou Y."/>
            <person name="Sheng Y."/>
            <person name="Liu T."/>
            <person name="Pan Y."/>
            <person name="Xia L."/>
            <person name="Li J."/>
            <person name="Zhao F."/>
            <person name="Cao W."/>
        </authorList>
    </citation>
    <scope>NUCLEOTIDE SEQUENCE</scope>
    <source>
        <strain evidence="1">Hyas-2018</strain>
    </source>
</reference>
<organism evidence="1 2">
    <name type="scientific">Hyalomma asiaticum</name>
    <name type="common">Tick</name>
    <dbReference type="NCBI Taxonomy" id="266040"/>
    <lineage>
        <taxon>Eukaryota</taxon>
        <taxon>Metazoa</taxon>
        <taxon>Ecdysozoa</taxon>
        <taxon>Arthropoda</taxon>
        <taxon>Chelicerata</taxon>
        <taxon>Arachnida</taxon>
        <taxon>Acari</taxon>
        <taxon>Parasitiformes</taxon>
        <taxon>Ixodida</taxon>
        <taxon>Ixodoidea</taxon>
        <taxon>Ixodidae</taxon>
        <taxon>Hyalomminae</taxon>
        <taxon>Hyalomma</taxon>
    </lineage>
</organism>
<dbReference type="EMBL" id="CM023488">
    <property type="protein sequence ID" value="KAH6924933.1"/>
    <property type="molecule type" value="Genomic_DNA"/>
</dbReference>
<name>A0ACB7RU74_HYAAI</name>
<keyword evidence="2" id="KW-1185">Reference proteome</keyword>
<accession>A0ACB7RU74</accession>
<gene>
    <name evidence="1" type="ORF">HPB50_026654</name>
</gene>
<dbReference type="Proteomes" id="UP000821845">
    <property type="component" value="Chromosome 8"/>
</dbReference>
<sequence length="609" mass="66976">MDLLFPKRLAGVDLRTSESFDCEECFGYGPFQKRMLIVIMLGLFSAHCQTLTVSLVTGDVDHWCKPPGGFNISAGDWKAIAIPMEADGTFSRCRVYERCKSPAEDGPFVDHQNRGAVPHDAGSWYNRCFINEPLFEDFNDTRNEACAEWDYDVRKAEISAVSTWNMVCDRRLMRVALFALQSSGSVVGLVLVGAFADLRRPEDHTRGFSCRSGYLHDIHVCGDGIRELRGGSFPGRGQRGRKHDFCHADPFRDNDARAQATASAPPGSARAGLVRVIDWRLKQVIFLAPTALLVPALLTTRESPRWLVAVGRLDEAEAVMMQAAKINNFPLPGTACLVQKIREQVKNPGVCEGADGGDLLDCRSLRRRALSMFAVCFSISFVFYVDAVSVLQYKEHWMPCFTVVVTLSAYVAMHYLITGVALVTVLSACFLLTGCIQCALSIATAAAFGMVTKTLVVLSKGVSNVLVVHCFTYILELFPSAIRAGIACWSFRLRPRCSRYEDVVFAVAGLFLFASLFVIRALPRTTVVEEARIVAKHASDTTKMSVDHMKRTLDVRAQRKRSAAPSADSSKASSRRSQKSTGSSSSGSSTASRRSRAEQARVSLNTPES</sequence>
<proteinExistence type="predicted"/>
<evidence type="ECO:0000313" key="2">
    <source>
        <dbReference type="Proteomes" id="UP000821845"/>
    </source>
</evidence>